<organism evidence="1">
    <name type="scientific">Spongospora subterranea</name>
    <dbReference type="NCBI Taxonomy" id="70186"/>
    <lineage>
        <taxon>Eukaryota</taxon>
        <taxon>Sar</taxon>
        <taxon>Rhizaria</taxon>
        <taxon>Endomyxa</taxon>
        <taxon>Phytomyxea</taxon>
        <taxon>Plasmodiophorida</taxon>
        <taxon>Plasmodiophoridae</taxon>
        <taxon>Spongospora</taxon>
    </lineage>
</organism>
<proteinExistence type="predicted"/>
<dbReference type="EMBL" id="HACM01004429">
    <property type="protein sequence ID" value="CRZ04871.1"/>
    <property type="molecule type" value="Transcribed_RNA"/>
</dbReference>
<evidence type="ECO:0000313" key="1">
    <source>
        <dbReference type="EMBL" id="CRZ04871.1"/>
    </source>
</evidence>
<sequence>MENVLRSRFYIKINLMSPDLHAAPQLPNLHNILPGWNPDLIGFGRLLRFERATHNSTVMIPSEWISRECFCETTIFTFSPDQCFKFLLAMDMAVLFISDNAI</sequence>
<protein>
    <submittedName>
        <fullName evidence="1">Uncharacterized protein</fullName>
    </submittedName>
</protein>
<dbReference type="AlphaFoldDB" id="A0A0H5QTH9"/>
<reference evidence="1" key="1">
    <citation type="submission" date="2015-04" db="EMBL/GenBank/DDBJ databases">
        <title>The genome sequence of the plant pathogenic Rhizarian Plasmodiophora brassicae reveals insights in its biotrophic life cycle and the origin of chitin synthesis.</title>
        <authorList>
            <person name="Schwelm A."/>
            <person name="Fogelqvist J."/>
            <person name="Knaust A."/>
            <person name="Julke S."/>
            <person name="Lilja T."/>
            <person name="Dhandapani V."/>
            <person name="Bonilla-Rosso G."/>
            <person name="Karlsson M."/>
            <person name="Shevchenko A."/>
            <person name="Choi S.R."/>
            <person name="Kim H.G."/>
            <person name="Park J.Y."/>
            <person name="Lim Y.P."/>
            <person name="Ludwig-Muller J."/>
            <person name="Dixelius C."/>
        </authorList>
    </citation>
    <scope>NUCLEOTIDE SEQUENCE</scope>
    <source>
        <tissue evidence="1">Potato root galls</tissue>
    </source>
</reference>
<name>A0A0H5QTH9_9EUKA</name>
<accession>A0A0H5QTH9</accession>